<dbReference type="InterPro" id="IPR011990">
    <property type="entry name" value="TPR-like_helical_dom_sf"/>
</dbReference>
<dbReference type="RefSeq" id="WP_143146504.1">
    <property type="nucleotide sequence ID" value="NZ_FQUL01000035.1"/>
</dbReference>
<dbReference type="OrthoDB" id="5192493at2"/>
<reference evidence="3" key="1">
    <citation type="submission" date="2016-11" db="EMBL/GenBank/DDBJ databases">
        <authorList>
            <person name="Varghese N."/>
            <person name="Submissions S."/>
        </authorList>
    </citation>
    <scope>NUCLEOTIDE SEQUENCE [LARGE SCALE GENOMIC DNA]</scope>
    <source>
        <strain evidence="3">DSM 19514</strain>
    </source>
</reference>
<dbReference type="STRING" id="1121881.SAMN02745225_01925"/>
<feature type="non-terminal residue" evidence="2">
    <location>
        <position position="1"/>
    </location>
</feature>
<keyword evidence="3" id="KW-1185">Reference proteome</keyword>
<gene>
    <name evidence="2" type="ORF">SAMN02745225_01925</name>
</gene>
<dbReference type="Gene3D" id="1.25.40.10">
    <property type="entry name" value="Tetratricopeptide repeat domain"/>
    <property type="match status" value="1"/>
</dbReference>
<proteinExistence type="predicted"/>
<evidence type="ECO:0000313" key="3">
    <source>
        <dbReference type="Proteomes" id="UP000184295"/>
    </source>
</evidence>
<dbReference type="AlphaFoldDB" id="A0A1M4X7S3"/>
<dbReference type="SUPFAM" id="SSF48452">
    <property type="entry name" value="TPR-like"/>
    <property type="match status" value="1"/>
</dbReference>
<feature type="region of interest" description="Disordered" evidence="1">
    <location>
        <begin position="1"/>
        <end position="41"/>
    </location>
</feature>
<name>A0A1M4X7S3_9ACTN</name>
<dbReference type="EMBL" id="FQUL01000035">
    <property type="protein sequence ID" value="SHE89528.1"/>
    <property type="molecule type" value="Genomic_DNA"/>
</dbReference>
<evidence type="ECO:0000256" key="1">
    <source>
        <dbReference type="SAM" id="MobiDB-lite"/>
    </source>
</evidence>
<organism evidence="2 3">
    <name type="scientific">Ferrithrix thermotolerans DSM 19514</name>
    <dbReference type="NCBI Taxonomy" id="1121881"/>
    <lineage>
        <taxon>Bacteria</taxon>
        <taxon>Bacillati</taxon>
        <taxon>Actinomycetota</taxon>
        <taxon>Acidimicrobiia</taxon>
        <taxon>Acidimicrobiales</taxon>
        <taxon>Acidimicrobiaceae</taxon>
        <taxon>Ferrithrix</taxon>
    </lineage>
</organism>
<evidence type="ECO:0000313" key="2">
    <source>
        <dbReference type="EMBL" id="SHE89528.1"/>
    </source>
</evidence>
<accession>A0A1M4X7S3</accession>
<protein>
    <submittedName>
        <fullName evidence="2">Anaphase-promoting complex, cyclosome, subunit 3</fullName>
    </submittedName>
</protein>
<sequence>QDSRPSYRDRDDRPSRPPKPLMVPSDTTSASNLPPGGIWTREDPAMKSVEVLAAASRSKKRLKLPEEVQRELTRLLSGYQLRVSSNALLEAINAYDRERYYEAIKLLEVVVKHAPTSTSALELLGLSYYRVGKWLKAIEVLEDFHELSGSNDQDPVLCDCFRALRRWNEVDKIWKRLKEASPSREVVAEGRIVYASSLAERDQLEQGVALLENAIKGDKHADLVVVRQLYALGRLYEDSGNVSKAKLIYKDIVAYDKSLYDAAERVLALS</sequence>
<feature type="compositionally biased region" description="Basic and acidic residues" evidence="1">
    <location>
        <begin position="1"/>
        <end position="15"/>
    </location>
</feature>
<dbReference type="Proteomes" id="UP000184295">
    <property type="component" value="Unassembled WGS sequence"/>
</dbReference>